<feature type="chain" id="PRO_5045167724" evidence="2">
    <location>
        <begin position="28"/>
        <end position="384"/>
    </location>
</feature>
<feature type="signal peptide" evidence="2">
    <location>
        <begin position="1"/>
        <end position="27"/>
    </location>
</feature>
<dbReference type="Proteomes" id="UP000786875">
    <property type="component" value="Unassembled WGS sequence"/>
</dbReference>
<sequence length="384" mass="42231">MIPIWRGSFPYILATALFFLFSRQSNAAMPDLTTNPAPLGSQVTTLPALKKPEGLRPCCAFGHDLQAELKGAPVPLYRLNNIVESHDLGKHRYNDSIVRGLTSMIGGGSEKNGIVYTQHGGFIDTAHVRDSMDMTYWVASQLLQHPGSALRVRLSDELAHREIVVHPYRVPSDPQAAFSLVVWTAARVAFDLAAWHEIAQWYGFESVPGFSEGVSAFSPEDLYSNLVGVRLAASLLLSGQGAELQQYNQQATQVLTQALDQLSAVSRQETARQFDRLDGQWWDSQQRVPNKWLVLHRNYSTDSTRRPTPIPGEPSANHLLALPEQVAGVTLDKVAALQLLPARSSSQLPVFSGSLTRDDFPRLAQQAEAQDTQSLSARLPASAK</sequence>
<organism evidence="3 4">
    <name type="scientific">Rosenbergiella australiborealis</name>
    <dbReference type="NCBI Taxonomy" id="1544696"/>
    <lineage>
        <taxon>Bacteria</taxon>
        <taxon>Pseudomonadati</taxon>
        <taxon>Pseudomonadota</taxon>
        <taxon>Gammaproteobacteria</taxon>
        <taxon>Enterobacterales</taxon>
        <taxon>Erwiniaceae</taxon>
        <taxon>Rosenbergiella</taxon>
    </lineage>
</organism>
<accession>A0ABS5T3D7</accession>
<evidence type="ECO:0000313" key="3">
    <source>
        <dbReference type="EMBL" id="MBT0726856.1"/>
    </source>
</evidence>
<reference evidence="3 4" key="1">
    <citation type="submission" date="2020-04" db="EMBL/GenBank/DDBJ databases">
        <title>Genome sequencing of Rosenbergiella species.</title>
        <authorList>
            <person name="Alvarez-Perez S."/>
            <person name="Lievens B."/>
        </authorList>
    </citation>
    <scope>NUCLEOTIDE SEQUENCE [LARGE SCALE GENOMIC DNA]</scope>
    <source>
        <strain evidence="3 4">CdVSA20.1</strain>
    </source>
</reference>
<proteinExistence type="predicted"/>
<keyword evidence="4" id="KW-1185">Reference proteome</keyword>
<gene>
    <name evidence="3" type="ORF">HGT73_05570</name>
</gene>
<dbReference type="EMBL" id="JABBFO010000003">
    <property type="protein sequence ID" value="MBT0726856.1"/>
    <property type="molecule type" value="Genomic_DNA"/>
</dbReference>
<feature type="region of interest" description="Disordered" evidence="1">
    <location>
        <begin position="362"/>
        <end position="384"/>
    </location>
</feature>
<keyword evidence="2" id="KW-0732">Signal</keyword>
<evidence type="ECO:0000256" key="2">
    <source>
        <dbReference type="SAM" id="SignalP"/>
    </source>
</evidence>
<evidence type="ECO:0000313" key="4">
    <source>
        <dbReference type="Proteomes" id="UP000786875"/>
    </source>
</evidence>
<dbReference type="InterPro" id="IPR025130">
    <property type="entry name" value="DUF4056"/>
</dbReference>
<dbReference type="Pfam" id="PF13265">
    <property type="entry name" value="DUF4056"/>
    <property type="match status" value="1"/>
</dbReference>
<protein>
    <submittedName>
        <fullName evidence="3">DUF4056 domain-containing protein</fullName>
    </submittedName>
</protein>
<feature type="compositionally biased region" description="Polar residues" evidence="1">
    <location>
        <begin position="367"/>
        <end position="376"/>
    </location>
</feature>
<evidence type="ECO:0000256" key="1">
    <source>
        <dbReference type="SAM" id="MobiDB-lite"/>
    </source>
</evidence>
<comment type="caution">
    <text evidence="3">The sequence shown here is derived from an EMBL/GenBank/DDBJ whole genome shotgun (WGS) entry which is preliminary data.</text>
</comment>
<name>A0ABS5T3D7_9GAMM</name>